<sequence>MYAARTSLEIAPILSVIEADLEDIVFPINFNSVYSLKLNALQNVTKILIRTCADDGSQRSRNIRRYCEDNTWEHYLGDLVDHFTTDDIAQLAAEGEAAIPPRSPRWEDLPTSYSEYVEEELDKLVNAPGTECDPVLALIERNLDNMLEAAEEGGSEAKIEVLTAMTTTLLSTCISGKDPQSRAIRKYCDAHGWGDKIIELVDAFTEDDMDAIGHEDGGEYLPGMSEEVREARAPGTYSVLKKVKQAWKIIKEEAPEVDDDPFWYALLGDAPTTDVRSLLLDAAVAHPDVGEQLAVYAKAHAPDAVGVVGVSALPGRNFDRYAVAARTVLGLLYESKRETYDQVTPALLDIEASLDDMVDRVQTGEYRLILSALENMCRIFGAVCSLGEGKLGKETRRIVVKNRWGAKITEVVDQFSDDQFSDDDYVRLAAEDNGWWVDKHFAPAVHYAETFGMFDEVIQAYEELLGRTGLDSDSSVEGESEGEDSGIVMPSTAKPATSRAHIRALLETMDASTLRALLLEGWEYPAVARRIEVYAEAQKQREAAATEAKQELEASPPINFDEHAADAAFHLGDKYAREPPRIQVNKAFDVARHVEHLLDDIVDRTRAHANWGTKLSAATNIRRVYDALLSQRHDDYIPQQVRSAATWWGQKMGAVLGLFSPAELDKLSDEEGGSWFQKLRVLARKAKTLGTLDGLEDEVGTVFVRVAAGSTETEEAREEGRKLLRTQWEATLSRIPPESMRDLLVKAALEHKEMAKAITAAATVENFDYYGTKLSAVENMRKIFEALCTSEGDFPDKVRSYVNRHLGAEMVKVLRGFSAKELDQLASHDIGGTKWIDKLHELAKIAEAHSFLKLEKVVHVATGGELEKY</sequence>
<evidence type="ECO:0000256" key="1">
    <source>
        <dbReference type="SAM" id="MobiDB-lite"/>
    </source>
</evidence>
<name>A0AAF0Y7M9_9TREE</name>
<organism evidence="2 3">
    <name type="scientific">Vanrija pseudolonga</name>
    <dbReference type="NCBI Taxonomy" id="143232"/>
    <lineage>
        <taxon>Eukaryota</taxon>
        <taxon>Fungi</taxon>
        <taxon>Dikarya</taxon>
        <taxon>Basidiomycota</taxon>
        <taxon>Agaricomycotina</taxon>
        <taxon>Tremellomycetes</taxon>
        <taxon>Trichosporonales</taxon>
        <taxon>Trichosporonaceae</taxon>
        <taxon>Vanrija</taxon>
    </lineage>
</organism>
<dbReference type="Proteomes" id="UP000827549">
    <property type="component" value="Chromosome 2"/>
</dbReference>
<proteinExistence type="predicted"/>
<reference evidence="2" key="1">
    <citation type="submission" date="2023-10" db="EMBL/GenBank/DDBJ databases">
        <authorList>
            <person name="Noh H."/>
        </authorList>
    </citation>
    <scope>NUCLEOTIDE SEQUENCE</scope>
    <source>
        <strain evidence="2">DUCC4014</strain>
    </source>
</reference>
<evidence type="ECO:0000313" key="2">
    <source>
        <dbReference type="EMBL" id="WOO78353.1"/>
    </source>
</evidence>
<keyword evidence="3" id="KW-1185">Reference proteome</keyword>
<dbReference type="GeneID" id="87805152"/>
<dbReference type="RefSeq" id="XP_062624385.1">
    <property type="nucleotide sequence ID" value="XM_062768401.1"/>
</dbReference>
<dbReference type="AlphaFoldDB" id="A0AAF0Y7M9"/>
<dbReference type="EMBL" id="CP086715">
    <property type="protein sequence ID" value="WOO78353.1"/>
    <property type="molecule type" value="Genomic_DNA"/>
</dbReference>
<evidence type="ECO:0000313" key="3">
    <source>
        <dbReference type="Proteomes" id="UP000827549"/>
    </source>
</evidence>
<protein>
    <submittedName>
        <fullName evidence="2">Uncharacterized protein</fullName>
    </submittedName>
</protein>
<accession>A0AAF0Y7M9</accession>
<feature type="region of interest" description="Disordered" evidence="1">
    <location>
        <begin position="470"/>
        <end position="494"/>
    </location>
</feature>
<feature type="compositionally biased region" description="Acidic residues" evidence="1">
    <location>
        <begin position="474"/>
        <end position="484"/>
    </location>
</feature>
<gene>
    <name evidence="2" type="ORF">LOC62_02G001900</name>
</gene>